<organism evidence="1 2">
    <name type="scientific">Talaromyces proteolyticus</name>
    <dbReference type="NCBI Taxonomy" id="1131652"/>
    <lineage>
        <taxon>Eukaryota</taxon>
        <taxon>Fungi</taxon>
        <taxon>Dikarya</taxon>
        <taxon>Ascomycota</taxon>
        <taxon>Pezizomycotina</taxon>
        <taxon>Eurotiomycetes</taxon>
        <taxon>Eurotiomycetidae</taxon>
        <taxon>Eurotiales</taxon>
        <taxon>Trichocomaceae</taxon>
        <taxon>Talaromyces</taxon>
        <taxon>Talaromyces sect. Bacilispori</taxon>
    </lineage>
</organism>
<sequence>MPQNDLEVGPSLPHQQLAILRAPSILFSPRKPSGAAFTINSKDWYDENYDPGSKNKDSMSRTPRRSEDIWETVYGTAGAVYGVAKVFVALCRSFRIDLHMPTAGMLNFIDKAEVLLRNGSVIDFVFTIEDLYSSLYARLEVEIALLHFCAMFGINDGKAWRRTDPTLPEPGHLYTIMTACQQVLTDKSVCSTFDDHLVKYHQRRFVEEMTRKYQVDGTLPPDSTGYRAHADEIIQDAGSLAFRHWCKIFPEMRFLPIGILAFLSEKYVSIYPRPLSQNSQMKINISFGNIEPENKSAWDKDMIRAHRLCTLAQIEGKSVGELRREEEPSNVLRYASERKCVCLEICTCSRLCTKFASTLCPCSFRWVRGIMIHRPEYDIGYYDKSTIMGELTYESLAALQRDKPEDVVRRELYGGINVIREEMIKHHMAFQTGEIDILLVS</sequence>
<dbReference type="Proteomes" id="UP001201262">
    <property type="component" value="Unassembled WGS sequence"/>
</dbReference>
<evidence type="ECO:0000313" key="2">
    <source>
        <dbReference type="Proteomes" id="UP001201262"/>
    </source>
</evidence>
<proteinExistence type="predicted"/>
<gene>
    <name evidence="1" type="ORF">BGW36DRAFT_293123</name>
</gene>
<accession>A0AAD4L0L6</accession>
<dbReference type="EMBL" id="JAJTJA010000004">
    <property type="protein sequence ID" value="KAH8700694.1"/>
    <property type="molecule type" value="Genomic_DNA"/>
</dbReference>
<dbReference type="AlphaFoldDB" id="A0AAD4L0L6"/>
<dbReference type="RefSeq" id="XP_046074400.1">
    <property type="nucleotide sequence ID" value="XM_046210968.1"/>
</dbReference>
<reference evidence="1" key="1">
    <citation type="submission" date="2021-12" db="EMBL/GenBank/DDBJ databases">
        <title>Convergent genome expansion in fungi linked to evolution of root-endophyte symbiosis.</title>
        <authorList>
            <consortium name="DOE Joint Genome Institute"/>
            <person name="Ke Y.-H."/>
            <person name="Bonito G."/>
            <person name="Liao H.-L."/>
            <person name="Looney B."/>
            <person name="Rojas-Flechas A."/>
            <person name="Nash J."/>
            <person name="Hameed K."/>
            <person name="Schadt C."/>
            <person name="Martin F."/>
            <person name="Crous P.W."/>
            <person name="Miettinen O."/>
            <person name="Magnuson J.K."/>
            <person name="Labbe J."/>
            <person name="Jacobson D."/>
            <person name="Doktycz M.J."/>
            <person name="Veneault-Fourrey C."/>
            <person name="Kuo A."/>
            <person name="Mondo S."/>
            <person name="Calhoun S."/>
            <person name="Riley R."/>
            <person name="Ohm R."/>
            <person name="LaButti K."/>
            <person name="Andreopoulos B."/>
            <person name="Pangilinan J."/>
            <person name="Nolan M."/>
            <person name="Tritt A."/>
            <person name="Clum A."/>
            <person name="Lipzen A."/>
            <person name="Daum C."/>
            <person name="Barry K."/>
            <person name="Grigoriev I.V."/>
            <person name="Vilgalys R."/>
        </authorList>
    </citation>
    <scope>NUCLEOTIDE SEQUENCE</scope>
    <source>
        <strain evidence="1">PMI_201</strain>
    </source>
</reference>
<dbReference type="GeneID" id="70241255"/>
<comment type="caution">
    <text evidence="1">The sequence shown here is derived from an EMBL/GenBank/DDBJ whole genome shotgun (WGS) entry which is preliminary data.</text>
</comment>
<name>A0AAD4L0L6_9EURO</name>
<evidence type="ECO:0000313" key="1">
    <source>
        <dbReference type="EMBL" id="KAH8700694.1"/>
    </source>
</evidence>
<keyword evidence="2" id="KW-1185">Reference proteome</keyword>
<protein>
    <submittedName>
        <fullName evidence="1">Uncharacterized protein</fullName>
    </submittedName>
</protein>